<feature type="repeat" description="TPR" evidence="3">
    <location>
        <begin position="72"/>
        <end position="105"/>
    </location>
</feature>
<dbReference type="PROSITE" id="PS50005">
    <property type="entry name" value="TPR"/>
    <property type="match status" value="1"/>
</dbReference>
<dbReference type="SMART" id="SM00028">
    <property type="entry name" value="TPR"/>
    <property type="match status" value="2"/>
</dbReference>
<dbReference type="PANTHER" id="PTHR45641">
    <property type="entry name" value="TETRATRICOPEPTIDE REPEAT PROTEIN (AFU_ORTHOLOGUE AFUA_6G03870)"/>
    <property type="match status" value="1"/>
</dbReference>
<evidence type="ECO:0000256" key="3">
    <source>
        <dbReference type="PROSITE-ProRule" id="PRU00339"/>
    </source>
</evidence>
<accession>A0A7R9WJE2</accession>
<evidence type="ECO:0000256" key="2">
    <source>
        <dbReference type="ARBA" id="ARBA00022803"/>
    </source>
</evidence>
<sequence>MDRSQIEAHKRELEHTRGVLGQNHPRVAELLSMIGLYHQHMEHNLEAALTHFEQALAVLYTQPEGICEVEIAVALTDIGNVYRSMNVNDEAVAKYRQALAIFEEKGTSANHPSIGAIHRGLDLLKALPSRKTESHHDGSET</sequence>
<keyword evidence="1" id="KW-0677">Repeat</keyword>
<evidence type="ECO:0008006" key="5">
    <source>
        <dbReference type="Google" id="ProtNLM"/>
    </source>
</evidence>
<evidence type="ECO:0000313" key="4">
    <source>
        <dbReference type="EMBL" id="CAD8326266.1"/>
    </source>
</evidence>
<dbReference type="InterPro" id="IPR011990">
    <property type="entry name" value="TPR-like_helical_dom_sf"/>
</dbReference>
<organism evidence="4">
    <name type="scientific">Pseudictyota dubia</name>
    <dbReference type="NCBI Taxonomy" id="2749911"/>
    <lineage>
        <taxon>Eukaryota</taxon>
        <taxon>Sar</taxon>
        <taxon>Stramenopiles</taxon>
        <taxon>Ochrophyta</taxon>
        <taxon>Bacillariophyta</taxon>
        <taxon>Mediophyceae</taxon>
        <taxon>Biddulphiophycidae</taxon>
        <taxon>Eupodiscales</taxon>
        <taxon>Odontellaceae</taxon>
        <taxon>Pseudictyota</taxon>
    </lineage>
</organism>
<evidence type="ECO:0000256" key="1">
    <source>
        <dbReference type="ARBA" id="ARBA00022737"/>
    </source>
</evidence>
<dbReference type="AlphaFoldDB" id="A0A7R9WJE2"/>
<protein>
    <recommendedName>
        <fullName evidence="5">Kinesin light chain</fullName>
    </recommendedName>
</protein>
<name>A0A7R9WJE2_9STRA</name>
<dbReference type="EMBL" id="HBED01048997">
    <property type="protein sequence ID" value="CAD8326266.1"/>
    <property type="molecule type" value="Transcribed_RNA"/>
</dbReference>
<gene>
    <name evidence="4" type="ORF">TDUB1175_LOCUS24686</name>
</gene>
<dbReference type="InterPro" id="IPR019734">
    <property type="entry name" value="TPR_rpt"/>
</dbReference>
<proteinExistence type="predicted"/>
<keyword evidence="2 3" id="KW-0802">TPR repeat</keyword>
<dbReference type="Gene3D" id="1.25.40.10">
    <property type="entry name" value="Tetratricopeptide repeat domain"/>
    <property type="match status" value="1"/>
</dbReference>
<dbReference type="SUPFAM" id="SSF48452">
    <property type="entry name" value="TPR-like"/>
    <property type="match status" value="1"/>
</dbReference>
<reference evidence="4" key="1">
    <citation type="submission" date="2021-01" db="EMBL/GenBank/DDBJ databases">
        <authorList>
            <person name="Corre E."/>
            <person name="Pelletier E."/>
            <person name="Niang G."/>
            <person name="Scheremetjew M."/>
            <person name="Finn R."/>
            <person name="Kale V."/>
            <person name="Holt S."/>
            <person name="Cochrane G."/>
            <person name="Meng A."/>
            <person name="Brown T."/>
            <person name="Cohen L."/>
        </authorList>
    </citation>
    <scope>NUCLEOTIDE SEQUENCE</scope>
    <source>
        <strain evidence="4">CCMP147</strain>
    </source>
</reference>